<dbReference type="EMBL" id="DOGS01000242">
    <property type="protein sequence ID" value="HBQ49608.1"/>
    <property type="molecule type" value="Genomic_DNA"/>
</dbReference>
<comment type="caution">
    <text evidence="4">The sequence shown here is derived from an EMBL/GenBank/DDBJ whole genome shotgun (WGS) entry which is preliminary data.</text>
</comment>
<evidence type="ECO:0000313" key="5">
    <source>
        <dbReference type="Proteomes" id="UP000024547"/>
    </source>
</evidence>
<evidence type="ECO:0000313" key="7">
    <source>
        <dbReference type="Proteomes" id="UP000263957"/>
    </source>
</evidence>
<dbReference type="OrthoDB" id="7210978at2"/>
<evidence type="ECO:0000313" key="3">
    <source>
        <dbReference type="EMBL" id="HBQ49608.1"/>
    </source>
</evidence>
<accession>A0A059E7C6</accession>
<dbReference type="Proteomes" id="UP000263957">
    <property type="component" value="Unassembled WGS sequence"/>
</dbReference>
<keyword evidence="5" id="KW-1185">Reference proteome</keyword>
<name>A0A059E7C6_9PROT</name>
<evidence type="ECO:0000313" key="4">
    <source>
        <dbReference type="EMBL" id="KCZ63606.1"/>
    </source>
</evidence>
<sequence>MKDWCDEEGAKRLREKISAYWAERGYEVDVDLIDAGFVPAMRSARTDVRSNMVNGMPRRRIANESGSARPSYRPREQREATA</sequence>
<evidence type="ECO:0000313" key="2">
    <source>
        <dbReference type="EMBL" id="HAE94018.1"/>
    </source>
</evidence>
<reference evidence="4 5" key="1">
    <citation type="journal article" date="2014" name="Antonie Van Leeuwenhoek">
        <title>Hyphomonas beringensis sp. nov. and Hyphomonas chukchiensis sp. nov., isolated from surface seawater of the Bering Sea and Chukchi Sea.</title>
        <authorList>
            <person name="Li C."/>
            <person name="Lai Q."/>
            <person name="Li G."/>
            <person name="Dong C."/>
            <person name="Wang J."/>
            <person name="Liao Y."/>
            <person name="Shao Z."/>
        </authorList>
    </citation>
    <scope>NUCLEOTIDE SEQUENCE [LARGE SCALE GENOMIC DNA]</scope>
    <source>
        <strain evidence="4 5">22II1-22F38</strain>
    </source>
</reference>
<dbReference type="AlphaFoldDB" id="A0A059E7C6"/>
<evidence type="ECO:0000313" key="6">
    <source>
        <dbReference type="Proteomes" id="UP000259173"/>
    </source>
</evidence>
<dbReference type="RefSeq" id="WP_027836475.1">
    <property type="nucleotide sequence ID" value="NZ_AWFH01000005.1"/>
</dbReference>
<dbReference type="Proteomes" id="UP000259173">
    <property type="component" value="Unassembled WGS sequence"/>
</dbReference>
<dbReference type="GeneID" id="92501360"/>
<feature type="region of interest" description="Disordered" evidence="1">
    <location>
        <begin position="51"/>
        <end position="82"/>
    </location>
</feature>
<gene>
    <name evidence="2" type="ORF">DCG65_05630</name>
    <name evidence="3" type="ORF">DD728_12155</name>
    <name evidence="4" type="ORF">HY36_14025</name>
</gene>
<protein>
    <recommendedName>
        <fullName evidence="8">Phosphoglycolate phosphatase</fullName>
    </recommendedName>
</protein>
<dbReference type="EMBL" id="DMBR01000169">
    <property type="protein sequence ID" value="HAE94018.1"/>
    <property type="molecule type" value="Genomic_DNA"/>
</dbReference>
<evidence type="ECO:0008006" key="8">
    <source>
        <dbReference type="Google" id="ProtNLM"/>
    </source>
</evidence>
<evidence type="ECO:0000256" key="1">
    <source>
        <dbReference type="SAM" id="MobiDB-lite"/>
    </source>
</evidence>
<dbReference type="PATRIC" id="fig|1280948.3.peg.1043"/>
<organism evidence="4 5">
    <name type="scientific">Hyphomonas atlantica</name>
    <dbReference type="NCBI Taxonomy" id="1280948"/>
    <lineage>
        <taxon>Bacteria</taxon>
        <taxon>Pseudomonadati</taxon>
        <taxon>Pseudomonadota</taxon>
        <taxon>Alphaproteobacteria</taxon>
        <taxon>Hyphomonadales</taxon>
        <taxon>Hyphomonadaceae</taxon>
        <taxon>Hyphomonas</taxon>
    </lineage>
</organism>
<dbReference type="EMBL" id="AWFH01000005">
    <property type="protein sequence ID" value="KCZ63606.1"/>
    <property type="molecule type" value="Genomic_DNA"/>
</dbReference>
<proteinExistence type="predicted"/>
<reference evidence="6 7" key="2">
    <citation type="journal article" date="2018" name="Nat. Biotechnol.">
        <title>A standardized bacterial taxonomy based on genome phylogeny substantially revises the tree of life.</title>
        <authorList>
            <person name="Parks D.H."/>
            <person name="Chuvochina M."/>
            <person name="Waite D.W."/>
            <person name="Rinke C."/>
            <person name="Skarshewski A."/>
            <person name="Chaumeil P.A."/>
            <person name="Hugenholtz P."/>
        </authorList>
    </citation>
    <scope>NUCLEOTIDE SEQUENCE [LARGE SCALE GENOMIC DNA]</scope>
    <source>
        <strain evidence="3">UBA10378</strain>
        <strain evidence="2">UBA8557</strain>
    </source>
</reference>
<dbReference type="eggNOG" id="ENOG5034BJT">
    <property type="taxonomic scope" value="Bacteria"/>
</dbReference>
<feature type="compositionally biased region" description="Basic and acidic residues" evidence="1">
    <location>
        <begin position="73"/>
        <end position="82"/>
    </location>
</feature>
<dbReference type="Proteomes" id="UP000024547">
    <property type="component" value="Unassembled WGS sequence"/>
</dbReference>